<dbReference type="EMBL" id="LAZR01017380">
    <property type="protein sequence ID" value="KKM00665.1"/>
    <property type="molecule type" value="Genomic_DNA"/>
</dbReference>
<evidence type="ECO:0000259" key="1">
    <source>
        <dbReference type="Pfam" id="PF01402"/>
    </source>
</evidence>
<dbReference type="AlphaFoldDB" id="A0A0F9GP31"/>
<dbReference type="Pfam" id="PF01402">
    <property type="entry name" value="RHH_1"/>
    <property type="match status" value="1"/>
</dbReference>
<feature type="domain" description="Ribbon-helix-helix protein CopG" evidence="1">
    <location>
        <begin position="4"/>
        <end position="39"/>
    </location>
</feature>
<gene>
    <name evidence="2" type="ORF">LCGC14_1802170</name>
</gene>
<sequence>MTVKTTVAIDSGLRKIIKKLAAWLDISQGEVIRRAIAEFEKFVINKNVYPNTNKEKAKKEIDTLLQAATDAVWEDDIKTREIQEKLKKRPSTIDEVILNNWDSGLEL</sequence>
<proteinExistence type="predicted"/>
<protein>
    <recommendedName>
        <fullName evidence="1">Ribbon-helix-helix protein CopG domain-containing protein</fullName>
    </recommendedName>
</protein>
<organism evidence="2">
    <name type="scientific">marine sediment metagenome</name>
    <dbReference type="NCBI Taxonomy" id="412755"/>
    <lineage>
        <taxon>unclassified sequences</taxon>
        <taxon>metagenomes</taxon>
        <taxon>ecological metagenomes</taxon>
    </lineage>
</organism>
<name>A0A0F9GP31_9ZZZZ</name>
<dbReference type="InterPro" id="IPR002145">
    <property type="entry name" value="CopG"/>
</dbReference>
<reference evidence="2" key="1">
    <citation type="journal article" date="2015" name="Nature">
        <title>Complex archaea that bridge the gap between prokaryotes and eukaryotes.</title>
        <authorList>
            <person name="Spang A."/>
            <person name="Saw J.H."/>
            <person name="Jorgensen S.L."/>
            <person name="Zaremba-Niedzwiedzka K."/>
            <person name="Martijn J."/>
            <person name="Lind A.E."/>
            <person name="van Eijk R."/>
            <person name="Schleper C."/>
            <person name="Guy L."/>
            <person name="Ettema T.J."/>
        </authorList>
    </citation>
    <scope>NUCLEOTIDE SEQUENCE</scope>
</reference>
<comment type="caution">
    <text evidence="2">The sequence shown here is derived from an EMBL/GenBank/DDBJ whole genome shotgun (WGS) entry which is preliminary data.</text>
</comment>
<accession>A0A0F9GP31</accession>
<evidence type="ECO:0000313" key="2">
    <source>
        <dbReference type="EMBL" id="KKM00665.1"/>
    </source>
</evidence>
<dbReference type="GO" id="GO:0006355">
    <property type="term" value="P:regulation of DNA-templated transcription"/>
    <property type="evidence" value="ECO:0007669"/>
    <property type="project" value="InterPro"/>
</dbReference>